<evidence type="ECO:0000313" key="3">
    <source>
        <dbReference type="EMBL" id="ORX41939.1"/>
    </source>
</evidence>
<feature type="transmembrane region" description="Helical" evidence="2">
    <location>
        <begin position="90"/>
        <end position="107"/>
    </location>
</feature>
<organism evidence="3 4">
    <name type="scientific">Piromyces finnis</name>
    <dbReference type="NCBI Taxonomy" id="1754191"/>
    <lineage>
        <taxon>Eukaryota</taxon>
        <taxon>Fungi</taxon>
        <taxon>Fungi incertae sedis</taxon>
        <taxon>Chytridiomycota</taxon>
        <taxon>Chytridiomycota incertae sedis</taxon>
        <taxon>Neocallimastigomycetes</taxon>
        <taxon>Neocallimastigales</taxon>
        <taxon>Neocallimastigaceae</taxon>
        <taxon>Piromyces</taxon>
    </lineage>
</organism>
<feature type="transmembrane region" description="Helical" evidence="2">
    <location>
        <begin position="20"/>
        <end position="47"/>
    </location>
</feature>
<keyword evidence="2" id="KW-0472">Membrane</keyword>
<feature type="transmembrane region" description="Helical" evidence="2">
    <location>
        <begin position="119"/>
        <end position="144"/>
    </location>
</feature>
<accession>A0A1Y1UWE3</accession>
<dbReference type="Proteomes" id="UP000193719">
    <property type="component" value="Unassembled WGS sequence"/>
</dbReference>
<keyword evidence="2" id="KW-0812">Transmembrane</keyword>
<proteinExistence type="predicted"/>
<feature type="region of interest" description="Disordered" evidence="1">
    <location>
        <begin position="205"/>
        <end position="265"/>
    </location>
</feature>
<reference evidence="3 4" key="2">
    <citation type="submission" date="2016-08" db="EMBL/GenBank/DDBJ databases">
        <title>Pervasive Adenine N6-methylation of Active Genes in Fungi.</title>
        <authorList>
            <consortium name="DOE Joint Genome Institute"/>
            <person name="Mondo S.J."/>
            <person name="Dannebaum R.O."/>
            <person name="Kuo R.C."/>
            <person name="Labutti K."/>
            <person name="Haridas S."/>
            <person name="Kuo A."/>
            <person name="Salamov A."/>
            <person name="Ahrendt S.R."/>
            <person name="Lipzen A."/>
            <person name="Sullivan W."/>
            <person name="Andreopoulos W.B."/>
            <person name="Clum A."/>
            <person name="Lindquist E."/>
            <person name="Daum C."/>
            <person name="Ramamoorthy G.K."/>
            <person name="Gryganskyi A."/>
            <person name="Culley D."/>
            <person name="Magnuson J.K."/>
            <person name="James T.Y."/>
            <person name="O'Malley M.A."/>
            <person name="Stajich J.E."/>
            <person name="Spatafora J.W."/>
            <person name="Visel A."/>
            <person name="Grigoriev I.V."/>
        </authorList>
    </citation>
    <scope>NUCLEOTIDE SEQUENCE [LARGE SCALE GENOMIC DNA]</scope>
    <source>
        <strain evidence="4">finn</strain>
    </source>
</reference>
<sequence length="1143" mass="134429">MIENYSLMAYPSLTLGSNILLFVLSIITLICQVVLLPLNSLIFTTPISFSKKNSRLQSNSSIGLKNNILKLIIISFHHLTSTYFNKFNPFTNIFIFFGYLYLLYLLIKTQSYYLNTINSLRCGLWTSLVSTSFIVLIITIFGIHNSTFNSIFILSISLLAFLCGIFFGNYYLRRNIENIYSRYKKYKFLHYPELFLKSENSLLNDNENNSESTEMLDNKEDSEDDNNNEENSGDEDDNNNGENSEDEENSNSEKDSEDDDSKILTNSSNSIDIELNNISLEKKIEKFSNIYNIVNTIEKKELCNVFNNPYEFELSCRYLKHNEKKESFLLAEDLFKECQHLFPNNIYIYIYYSYYIFYNSLKKNKDDTKDEKIINNTIYENLSNVMNSKNKLIGKYFARYLYLETKRKSSFGSNSNDDNTSIFESMQKCAIEDHIRILHLIIDFFKYIKFDENYGNDIKEIDLCSLLINFRILKKSCFNMYLKIINSFPEYNTIQQLYTLFLDTVMSKNEYESDYLVDNQKNVKNIKNGLSQTLNDGDNEHSIKEKEMEFLKKKQHNNFLNKYLKKCKFRANIIYFTFFIEILLFVSLLIFNIFHIKKYDQITSDYFVLADIDYVINNLLTEMRLLALALMDKDEEMIEEHLNYIRNDYLVKLEGSIIPLLKEYDKLPSSNPIVSIGSGKTEFVYLNGYEVVSKFVTYAYNILNTPIEEWMERVDNGENLLYDDIIRTCLVNYPDYADKNLQGTIGQIKEIHNSANSHRREVIYFGATSIVVLTLIIIFYGIKPLLNYYDSFQTKIIKKYKLLMKGSVSEIINKFEDDINSITETYDVSVYHNNAYNDKKKNKFSYYIKKGRLTFIGILIIIIVSTIIIPVLYFDSYIKNHLEYNYEIGERKDHILDIFMFSMETIVQDRQTYNAGECEGRLNQLITEFEKIQNNIYKGNLGLESSTKMDILDEIFISHKCINLDMSWCEEIGDAVNHDIDFTEEFVKLNLDEMISEYLDRARAILNKSNVKYEKTEVDYYQPTITSENCSEYRHKFYDNPDYSFLYTSFDYIQGTIQLYESIVYNLIYDKTTSGIQYIILFFFVGIILFFFVMYYSYAIIKEIITSIKELINIVFIIPQSAIDASPVFKKLINNCELEEEKE</sequence>
<keyword evidence="4" id="KW-1185">Reference proteome</keyword>
<evidence type="ECO:0000313" key="4">
    <source>
        <dbReference type="Proteomes" id="UP000193719"/>
    </source>
</evidence>
<feature type="transmembrane region" description="Helical" evidence="2">
    <location>
        <begin position="573"/>
        <end position="594"/>
    </location>
</feature>
<comment type="caution">
    <text evidence="3">The sequence shown here is derived from an EMBL/GenBank/DDBJ whole genome shotgun (WGS) entry which is preliminary data.</text>
</comment>
<feature type="transmembrane region" description="Helical" evidence="2">
    <location>
        <begin position="1078"/>
        <end position="1098"/>
    </location>
</feature>
<feature type="transmembrane region" description="Helical" evidence="2">
    <location>
        <begin position="853"/>
        <end position="874"/>
    </location>
</feature>
<reference evidence="3 4" key="1">
    <citation type="submission" date="2016-08" db="EMBL/GenBank/DDBJ databases">
        <title>Genomes of anaerobic fungi encode conserved fungal cellulosomes for biomass hydrolysis.</title>
        <authorList>
            <consortium name="DOE Joint Genome Institute"/>
            <person name="Haitjema C.H."/>
            <person name="Gilmore S.P."/>
            <person name="Henske J.K."/>
            <person name="Solomon K.V."/>
            <person name="De Groot R."/>
            <person name="Kuo A."/>
            <person name="Mondo S.J."/>
            <person name="Salamov A.A."/>
            <person name="Labutti K."/>
            <person name="Zhao Z."/>
            <person name="Chiniquy J."/>
            <person name="Barry K."/>
            <person name="Brewer H.M."/>
            <person name="Purvine S.O."/>
            <person name="Wright A.T."/>
            <person name="Boxma B."/>
            <person name="Van Alen T."/>
            <person name="Hackstein J.H."/>
            <person name="Baker S.E."/>
            <person name="Grigoriev I.V."/>
            <person name="O'Malley M.A."/>
        </authorList>
    </citation>
    <scope>NUCLEOTIDE SEQUENCE [LARGE SCALE GENOMIC DNA]</scope>
    <source>
        <strain evidence="4">finn</strain>
    </source>
</reference>
<evidence type="ECO:0000256" key="2">
    <source>
        <dbReference type="SAM" id="Phobius"/>
    </source>
</evidence>
<name>A0A1Y1UWE3_9FUNG</name>
<gene>
    <name evidence="3" type="ORF">BCR36DRAFT_416409</name>
</gene>
<evidence type="ECO:0000256" key="1">
    <source>
        <dbReference type="SAM" id="MobiDB-lite"/>
    </source>
</evidence>
<keyword evidence="2" id="KW-1133">Transmembrane helix</keyword>
<protein>
    <submittedName>
        <fullName evidence="3">Uncharacterized protein</fullName>
    </submittedName>
</protein>
<dbReference type="STRING" id="1754191.A0A1Y1UWE3"/>
<feature type="compositionally biased region" description="Acidic residues" evidence="1">
    <location>
        <begin position="220"/>
        <end position="260"/>
    </location>
</feature>
<feature type="transmembrane region" description="Helical" evidence="2">
    <location>
        <begin position="150"/>
        <end position="172"/>
    </location>
</feature>
<feature type="transmembrane region" description="Helical" evidence="2">
    <location>
        <begin position="762"/>
        <end position="782"/>
    </location>
</feature>
<dbReference type="EMBL" id="MCFH01000074">
    <property type="protein sequence ID" value="ORX41939.1"/>
    <property type="molecule type" value="Genomic_DNA"/>
</dbReference>
<dbReference type="AlphaFoldDB" id="A0A1Y1UWE3"/>